<keyword evidence="8 12" id="KW-0378">Hydrolase</keyword>
<name>A0ABV4UBH2_9RHOO</name>
<evidence type="ECO:0000313" key="13">
    <source>
        <dbReference type="Proteomes" id="UP001574673"/>
    </source>
</evidence>
<protein>
    <recommendedName>
        <fullName evidence="6">3-deoxy-D-manno-octulosonate 8-phosphate phosphatase KdsC</fullName>
        <ecNumber evidence="5">3.1.3.45</ecNumber>
    </recommendedName>
    <alternativeName>
        <fullName evidence="11">KDO 8-P phosphatase</fullName>
    </alternativeName>
</protein>
<keyword evidence="13" id="KW-1185">Reference proteome</keyword>
<evidence type="ECO:0000256" key="5">
    <source>
        <dbReference type="ARBA" id="ARBA00013066"/>
    </source>
</evidence>
<dbReference type="SFLD" id="SFLDS00003">
    <property type="entry name" value="Haloacid_Dehalogenase"/>
    <property type="match status" value="1"/>
</dbReference>
<dbReference type="PIRSF" id="PIRSF006118">
    <property type="entry name" value="KDO8-P_Ptase"/>
    <property type="match status" value="1"/>
</dbReference>
<sequence length="181" mass="19372">MNYSDDARVRAGCLKLMAFDVDGVLSEGSLFYTDEGVEMKAFNSLDGLGMNMLQRAGLTVAVITGRKARCVELRMQNLGIDLLYQGIGDKLAALHELLAKLNLRPEDAGYMGDDIVDIRIMNACGFSAAPADAHFLAKKYARFVASKPGGKGAVREVCELILDAQGKLGAALAPYLPADGQ</sequence>
<dbReference type="CDD" id="cd01630">
    <property type="entry name" value="HAD_KDO-like"/>
    <property type="match status" value="1"/>
</dbReference>
<dbReference type="NCBIfam" id="TIGR01670">
    <property type="entry name" value="KdsC-phosphatas"/>
    <property type="match status" value="1"/>
</dbReference>
<evidence type="ECO:0000256" key="1">
    <source>
        <dbReference type="ARBA" id="ARBA00000898"/>
    </source>
</evidence>
<comment type="subunit">
    <text evidence="4">Homotetramer.</text>
</comment>
<evidence type="ECO:0000256" key="4">
    <source>
        <dbReference type="ARBA" id="ARBA00011881"/>
    </source>
</evidence>
<accession>A0ABV4UBH2</accession>
<dbReference type="EMBL" id="JBEUWX010000001">
    <property type="protein sequence ID" value="MFA9948766.1"/>
    <property type="molecule type" value="Genomic_DNA"/>
</dbReference>
<comment type="caution">
    <text evidence="12">The sequence shown here is derived from an EMBL/GenBank/DDBJ whole genome shotgun (WGS) entry which is preliminary data.</text>
</comment>
<reference evidence="13" key="1">
    <citation type="submission" date="2024-06" db="EMBL/GenBank/DDBJ databases">
        <title>Radixoralia hellwigii gen. nov., sp nov., isolated from a root canal in the human oral cavity.</title>
        <authorList>
            <person name="Bartsch S."/>
            <person name="Wittmer A."/>
            <person name="Schulz A.-K."/>
            <person name="Neumann-Schaal M."/>
            <person name="Wolf J."/>
            <person name="Gronow S."/>
            <person name="Tennert C."/>
            <person name="Haecker G."/>
            <person name="Cieplik F."/>
            <person name="Al-Ahmad A."/>
        </authorList>
    </citation>
    <scope>NUCLEOTIDE SEQUENCE [LARGE SCALE GENOMIC DNA]</scope>
    <source>
        <strain evidence="13">Wk13</strain>
    </source>
</reference>
<dbReference type="InterPro" id="IPR010023">
    <property type="entry name" value="KdsC_fam"/>
</dbReference>
<dbReference type="PANTHER" id="PTHR21485:SF6">
    <property type="entry name" value="N-ACYLNEURAMINATE CYTIDYLYLTRANSFERASE-RELATED"/>
    <property type="match status" value="1"/>
</dbReference>
<dbReference type="Pfam" id="PF08282">
    <property type="entry name" value="Hydrolase_3"/>
    <property type="match status" value="1"/>
</dbReference>
<dbReference type="InterPro" id="IPR023214">
    <property type="entry name" value="HAD_sf"/>
</dbReference>
<evidence type="ECO:0000313" key="12">
    <source>
        <dbReference type="EMBL" id="MFA9948766.1"/>
    </source>
</evidence>
<evidence type="ECO:0000256" key="7">
    <source>
        <dbReference type="ARBA" id="ARBA00022723"/>
    </source>
</evidence>
<organism evidence="12 13">
    <name type="scientific">Dentiradicibacter hellwigii</name>
    <dbReference type="NCBI Taxonomy" id="3149053"/>
    <lineage>
        <taxon>Bacteria</taxon>
        <taxon>Pseudomonadati</taxon>
        <taxon>Pseudomonadota</taxon>
        <taxon>Betaproteobacteria</taxon>
        <taxon>Rhodocyclales</taxon>
        <taxon>Rhodocyclaceae</taxon>
        <taxon>Dentiradicibacter</taxon>
    </lineage>
</organism>
<comment type="cofactor">
    <cofactor evidence="2">
        <name>Mg(2+)</name>
        <dbReference type="ChEBI" id="CHEBI:18420"/>
    </cofactor>
</comment>
<dbReference type="Proteomes" id="UP001574673">
    <property type="component" value="Unassembled WGS sequence"/>
</dbReference>
<dbReference type="InterPro" id="IPR036412">
    <property type="entry name" value="HAD-like_sf"/>
</dbReference>
<dbReference type="SUPFAM" id="SSF56784">
    <property type="entry name" value="HAD-like"/>
    <property type="match status" value="1"/>
</dbReference>
<dbReference type="EC" id="3.1.3.45" evidence="5"/>
<proteinExistence type="inferred from homology"/>
<dbReference type="SFLD" id="SFLDG01136">
    <property type="entry name" value="C1.6:_Phosphoserine_Phosphatas"/>
    <property type="match status" value="1"/>
</dbReference>
<comment type="similarity">
    <text evidence="3">Belongs to the KdsC family.</text>
</comment>
<evidence type="ECO:0000256" key="8">
    <source>
        <dbReference type="ARBA" id="ARBA00022801"/>
    </source>
</evidence>
<dbReference type="RefSeq" id="WP_418889940.1">
    <property type="nucleotide sequence ID" value="NZ_JBEUWX010000001.1"/>
</dbReference>
<evidence type="ECO:0000256" key="11">
    <source>
        <dbReference type="ARBA" id="ARBA00031051"/>
    </source>
</evidence>
<evidence type="ECO:0000256" key="6">
    <source>
        <dbReference type="ARBA" id="ARBA00020092"/>
    </source>
</evidence>
<keyword evidence="10" id="KW-0448">Lipopolysaccharide biosynthesis</keyword>
<keyword evidence="9" id="KW-0460">Magnesium</keyword>
<evidence type="ECO:0000256" key="9">
    <source>
        <dbReference type="ARBA" id="ARBA00022842"/>
    </source>
</evidence>
<dbReference type="Gene3D" id="3.40.50.1000">
    <property type="entry name" value="HAD superfamily/HAD-like"/>
    <property type="match status" value="1"/>
</dbReference>
<keyword evidence="7" id="KW-0479">Metal-binding</keyword>
<evidence type="ECO:0000256" key="10">
    <source>
        <dbReference type="ARBA" id="ARBA00022985"/>
    </source>
</evidence>
<comment type="catalytic activity">
    <reaction evidence="1">
        <text>3-deoxy-alpha-D-manno-2-octulosonate-8-phosphate + H2O = 3-deoxy-alpha-D-manno-oct-2-ulosonate + phosphate</text>
        <dbReference type="Rhea" id="RHEA:11500"/>
        <dbReference type="ChEBI" id="CHEBI:15377"/>
        <dbReference type="ChEBI" id="CHEBI:43474"/>
        <dbReference type="ChEBI" id="CHEBI:85985"/>
        <dbReference type="ChEBI" id="CHEBI:85986"/>
        <dbReference type="EC" id="3.1.3.45"/>
    </reaction>
</comment>
<evidence type="ECO:0000256" key="3">
    <source>
        <dbReference type="ARBA" id="ARBA00005893"/>
    </source>
</evidence>
<dbReference type="PANTHER" id="PTHR21485">
    <property type="entry name" value="HAD SUPERFAMILY MEMBERS CMAS AND KDSC"/>
    <property type="match status" value="1"/>
</dbReference>
<evidence type="ECO:0000256" key="2">
    <source>
        <dbReference type="ARBA" id="ARBA00001946"/>
    </source>
</evidence>
<dbReference type="GO" id="GO:0016787">
    <property type="term" value="F:hydrolase activity"/>
    <property type="evidence" value="ECO:0007669"/>
    <property type="project" value="UniProtKB-KW"/>
</dbReference>
<dbReference type="SFLD" id="SFLDG01138">
    <property type="entry name" value="C1.6.2:_Deoxy-d-mannose-octulo"/>
    <property type="match status" value="1"/>
</dbReference>
<gene>
    <name evidence="12" type="ORF">ABCS64_00230</name>
</gene>
<dbReference type="InterPro" id="IPR050793">
    <property type="entry name" value="CMP-NeuNAc_synthase"/>
</dbReference>